<reference evidence="1 2" key="1">
    <citation type="submission" date="2017-10" db="EMBL/GenBank/DDBJ databases">
        <title>Comparative genomics in systemic dimorphic fungi from Ajellomycetaceae.</title>
        <authorList>
            <person name="Munoz J.F."/>
            <person name="Mcewen J.G."/>
            <person name="Clay O.K."/>
            <person name="Cuomo C.A."/>
        </authorList>
    </citation>
    <scope>NUCLEOTIDE SEQUENCE [LARGE SCALE GENOMIC DNA]</scope>
    <source>
        <strain evidence="1 2">UAMH4076</strain>
    </source>
</reference>
<gene>
    <name evidence="1" type="ORF">GX50_01040</name>
</gene>
<proteinExistence type="predicted"/>
<comment type="caution">
    <text evidence="1">The sequence shown here is derived from an EMBL/GenBank/DDBJ whole genome shotgun (WGS) entry which is preliminary data.</text>
</comment>
<dbReference type="EMBL" id="PDND01000011">
    <property type="protein sequence ID" value="PGH36184.1"/>
    <property type="molecule type" value="Genomic_DNA"/>
</dbReference>
<evidence type="ECO:0000313" key="2">
    <source>
        <dbReference type="Proteomes" id="UP000226031"/>
    </source>
</evidence>
<keyword evidence="2" id="KW-1185">Reference proteome</keyword>
<organism evidence="1 2">
    <name type="scientific">[Emmonsia] crescens</name>
    <dbReference type="NCBI Taxonomy" id="73230"/>
    <lineage>
        <taxon>Eukaryota</taxon>
        <taxon>Fungi</taxon>
        <taxon>Dikarya</taxon>
        <taxon>Ascomycota</taxon>
        <taxon>Pezizomycotina</taxon>
        <taxon>Eurotiomycetes</taxon>
        <taxon>Eurotiomycetidae</taxon>
        <taxon>Onygenales</taxon>
        <taxon>Ajellomycetaceae</taxon>
        <taxon>Emergomyces</taxon>
    </lineage>
</organism>
<evidence type="ECO:0000313" key="1">
    <source>
        <dbReference type="EMBL" id="PGH36184.1"/>
    </source>
</evidence>
<name>A0A2B7ZI76_9EURO</name>
<dbReference type="Proteomes" id="UP000226031">
    <property type="component" value="Unassembled WGS sequence"/>
</dbReference>
<dbReference type="AlphaFoldDB" id="A0A2B7ZI76"/>
<protein>
    <submittedName>
        <fullName evidence="1">Uncharacterized protein</fullName>
    </submittedName>
</protein>
<sequence>MSGRVKRLMYLHGAVWFGARVGRACSPERRELADLVNQVNPDTKWSWRRRGHGDIQRMGRLALFINPGCSKTEEFRKNRKCNEAVPVLKEKLYKRLECVSIDKTFKMLPSQ</sequence>
<accession>A0A2B7ZI76</accession>